<dbReference type="GO" id="GO:1901605">
    <property type="term" value="P:alpha-amino acid metabolic process"/>
    <property type="evidence" value="ECO:0007669"/>
    <property type="project" value="TreeGrafter"/>
</dbReference>
<keyword evidence="3" id="KW-0032">Aminotransferase</keyword>
<dbReference type="GO" id="GO:0008483">
    <property type="term" value="F:transaminase activity"/>
    <property type="evidence" value="ECO:0007669"/>
    <property type="project" value="UniProtKB-KW"/>
</dbReference>
<dbReference type="InterPro" id="IPR015424">
    <property type="entry name" value="PyrdxlP-dep_Trfase"/>
</dbReference>
<dbReference type="PANTHER" id="PTHR42790">
    <property type="entry name" value="AMINOTRANSFERASE"/>
    <property type="match status" value="1"/>
</dbReference>
<dbReference type="SUPFAM" id="SSF53383">
    <property type="entry name" value="PLP-dependent transferases"/>
    <property type="match status" value="1"/>
</dbReference>
<organism evidence="7 8">
    <name type="scientific">Tetrapyrgos nigripes</name>
    <dbReference type="NCBI Taxonomy" id="182062"/>
    <lineage>
        <taxon>Eukaryota</taxon>
        <taxon>Fungi</taxon>
        <taxon>Dikarya</taxon>
        <taxon>Basidiomycota</taxon>
        <taxon>Agaricomycotina</taxon>
        <taxon>Agaricomycetes</taxon>
        <taxon>Agaricomycetidae</taxon>
        <taxon>Agaricales</taxon>
        <taxon>Marasmiineae</taxon>
        <taxon>Marasmiaceae</taxon>
        <taxon>Tetrapyrgos</taxon>
    </lineage>
</organism>
<dbReference type="Proteomes" id="UP000559256">
    <property type="component" value="Unassembled WGS sequence"/>
</dbReference>
<dbReference type="Gene3D" id="3.40.640.10">
    <property type="entry name" value="Type I PLP-dependent aspartate aminotransferase-like (Major domain)"/>
    <property type="match status" value="1"/>
</dbReference>
<dbReference type="InterPro" id="IPR050859">
    <property type="entry name" value="Class-I_PLP-dep_aminotransf"/>
</dbReference>
<name>A0A8H5CUU6_9AGAR</name>
<dbReference type="CDD" id="cd00609">
    <property type="entry name" value="AAT_like"/>
    <property type="match status" value="1"/>
</dbReference>
<comment type="caution">
    <text evidence="7">The sequence shown here is derived from an EMBL/GenBank/DDBJ whole genome shotgun (WGS) entry which is preliminary data.</text>
</comment>
<evidence type="ECO:0000256" key="3">
    <source>
        <dbReference type="ARBA" id="ARBA00022576"/>
    </source>
</evidence>
<evidence type="ECO:0000259" key="6">
    <source>
        <dbReference type="Pfam" id="PF00155"/>
    </source>
</evidence>
<keyword evidence="4" id="KW-0808">Transferase</keyword>
<proteinExistence type="inferred from homology"/>
<dbReference type="PANTHER" id="PTHR42790:SF19">
    <property type="entry name" value="KYNURENINE_ALPHA-AMINOADIPATE AMINOTRANSFERASE, MITOCHONDRIAL"/>
    <property type="match status" value="1"/>
</dbReference>
<protein>
    <recommendedName>
        <fullName evidence="6">Aminotransferase class I/classII large domain-containing protein</fullName>
    </recommendedName>
</protein>
<dbReference type="InterPro" id="IPR015422">
    <property type="entry name" value="PyrdxlP-dep_Trfase_small"/>
</dbReference>
<keyword evidence="8" id="KW-1185">Reference proteome</keyword>
<reference evidence="7 8" key="1">
    <citation type="journal article" date="2020" name="ISME J.">
        <title>Uncovering the hidden diversity of litter-decomposition mechanisms in mushroom-forming fungi.</title>
        <authorList>
            <person name="Floudas D."/>
            <person name="Bentzer J."/>
            <person name="Ahren D."/>
            <person name="Johansson T."/>
            <person name="Persson P."/>
            <person name="Tunlid A."/>
        </authorList>
    </citation>
    <scope>NUCLEOTIDE SEQUENCE [LARGE SCALE GENOMIC DNA]</scope>
    <source>
        <strain evidence="7 8">CBS 291.85</strain>
    </source>
</reference>
<gene>
    <name evidence="7" type="ORF">D9758_015054</name>
</gene>
<dbReference type="AlphaFoldDB" id="A0A8H5CUU6"/>
<dbReference type="Pfam" id="PF00155">
    <property type="entry name" value="Aminotran_1_2"/>
    <property type="match status" value="1"/>
</dbReference>
<evidence type="ECO:0000256" key="5">
    <source>
        <dbReference type="ARBA" id="ARBA00022898"/>
    </source>
</evidence>
<dbReference type="EMBL" id="JAACJM010000094">
    <property type="protein sequence ID" value="KAF5347468.1"/>
    <property type="molecule type" value="Genomic_DNA"/>
</dbReference>
<evidence type="ECO:0000313" key="8">
    <source>
        <dbReference type="Proteomes" id="UP000559256"/>
    </source>
</evidence>
<evidence type="ECO:0000256" key="1">
    <source>
        <dbReference type="ARBA" id="ARBA00001933"/>
    </source>
</evidence>
<dbReference type="InterPro" id="IPR015421">
    <property type="entry name" value="PyrdxlP-dep_Trfase_major"/>
</dbReference>
<dbReference type="InterPro" id="IPR004839">
    <property type="entry name" value="Aminotransferase_I/II_large"/>
</dbReference>
<evidence type="ECO:0000256" key="4">
    <source>
        <dbReference type="ARBA" id="ARBA00022679"/>
    </source>
</evidence>
<feature type="domain" description="Aminotransferase class I/classII large" evidence="6">
    <location>
        <begin position="128"/>
        <end position="254"/>
    </location>
</feature>
<evidence type="ECO:0000256" key="2">
    <source>
        <dbReference type="ARBA" id="ARBA00007441"/>
    </source>
</evidence>
<evidence type="ECO:0000313" key="7">
    <source>
        <dbReference type="EMBL" id="KAF5347468.1"/>
    </source>
</evidence>
<comment type="similarity">
    <text evidence="2">Belongs to the class-I pyridoxal-phosphate-dependent aminotransferase family.</text>
</comment>
<dbReference type="GO" id="GO:0030170">
    <property type="term" value="F:pyridoxal phosphate binding"/>
    <property type="evidence" value="ECO:0007669"/>
    <property type="project" value="InterPro"/>
</dbReference>
<sequence>MSSQTSLKILPASYYDHFLSINTKNAKEREPSPVRGDCPLGETLGGTISAAGKFHPETLPINYLNLTAQNPKFTAKDPLPNDISLKINIDALVTGLHNREIGDISDLARWLGKLQHIMHGRSAGEGWRISMGSGSRELIYRTIQAMVKHRDPIFVESLVYADIIPMFETICNPIGVETDAFGICAESLRKTLESWPPGKPKPRFLYTVPYGCNPTGITATTERRKEVLKLAREHDFIILEDDPYYYLYYGPADRPPSYFALEATERTENGQCEVGRVVRFDSLTMVLSAGMSIGWASGPEGLLARIERHPVILSRISLLLKLYAGYSLAIFGRIRRSAILHCHSTLTYSAMITADRLDQGFMVEGSGPDSNSDPSLLLIVHPSLFLTTSSRLQSSSLSHVIINALLTEWGYDGFNGKTRSVSSFYRQKRDIFEAAMKSHLEGLTEWQLPEAGVFFWFKLLVPDSANIDVEALRDVVRMLPGAVFWQNGNSGYVRVSFSQPTEDDVHKELNRLGRFLREEIWSA</sequence>
<keyword evidence="5" id="KW-0663">Pyridoxal phosphate</keyword>
<dbReference type="OrthoDB" id="691673at2759"/>
<dbReference type="Gene3D" id="3.90.1150.10">
    <property type="entry name" value="Aspartate Aminotransferase, domain 1"/>
    <property type="match status" value="1"/>
</dbReference>
<accession>A0A8H5CUU6</accession>
<comment type="cofactor">
    <cofactor evidence="1">
        <name>pyridoxal 5'-phosphate</name>
        <dbReference type="ChEBI" id="CHEBI:597326"/>
    </cofactor>
</comment>